<name>A0A7H0VFT0_9FLAO</name>
<dbReference type="KEGG" id="chyd:H4K34_01685"/>
<reference evidence="2 3" key="1">
    <citation type="submission" date="2020-08" db="EMBL/GenBank/DDBJ databases">
        <title>Croceimicrobium hydrocarbonivorans gen. nov., sp. nov., a novel marine bacterium isolated from a bacterial consortium that degrades polyethylene terephthalate.</title>
        <authorList>
            <person name="Liu R."/>
        </authorList>
    </citation>
    <scope>NUCLEOTIDE SEQUENCE [LARGE SCALE GENOMIC DNA]</scope>
    <source>
        <strain evidence="2 3">A20-9</strain>
    </source>
</reference>
<evidence type="ECO:0000313" key="3">
    <source>
        <dbReference type="Proteomes" id="UP000516305"/>
    </source>
</evidence>
<evidence type="ECO:0000313" key="2">
    <source>
        <dbReference type="EMBL" id="QNR24578.1"/>
    </source>
</evidence>
<keyword evidence="1" id="KW-0732">Signal</keyword>
<proteinExistence type="predicted"/>
<keyword evidence="3" id="KW-1185">Reference proteome</keyword>
<organism evidence="2 3">
    <name type="scientific">Croceimicrobium hydrocarbonivorans</name>
    <dbReference type="NCBI Taxonomy" id="2761580"/>
    <lineage>
        <taxon>Bacteria</taxon>
        <taxon>Pseudomonadati</taxon>
        <taxon>Bacteroidota</taxon>
        <taxon>Flavobacteriia</taxon>
        <taxon>Flavobacteriales</taxon>
        <taxon>Owenweeksiaceae</taxon>
        <taxon>Croceimicrobium</taxon>
    </lineage>
</organism>
<evidence type="ECO:0000256" key="1">
    <source>
        <dbReference type="SAM" id="SignalP"/>
    </source>
</evidence>
<accession>A0A7H0VFT0</accession>
<dbReference type="Proteomes" id="UP000516305">
    <property type="component" value="Chromosome"/>
</dbReference>
<dbReference type="RefSeq" id="WP_210759105.1">
    <property type="nucleotide sequence ID" value="NZ_CP060139.1"/>
</dbReference>
<feature type="signal peptide" evidence="1">
    <location>
        <begin position="1"/>
        <end position="16"/>
    </location>
</feature>
<dbReference type="AlphaFoldDB" id="A0A7H0VFT0"/>
<dbReference type="EMBL" id="CP060139">
    <property type="protein sequence ID" value="QNR24578.1"/>
    <property type="molecule type" value="Genomic_DNA"/>
</dbReference>
<protein>
    <submittedName>
        <fullName evidence="2">Uncharacterized protein</fullName>
    </submittedName>
</protein>
<sequence>MLFLAMSLSANLMAQAAEYHFCVQSDAYETFKARVVFRGLDFGEASARMMVLNDLSAVLEGEFKVTSFDEHCDCYGDCPQVEVTSKDWDGNIGNRQEGVNGMWGSAVEITDNIVSEGKALWDNPGQFLMTRILGKD</sequence>
<gene>
    <name evidence="2" type="ORF">H4K34_01685</name>
</gene>
<feature type="chain" id="PRO_5029002011" evidence="1">
    <location>
        <begin position="17"/>
        <end position="136"/>
    </location>
</feature>